<evidence type="ECO:0000256" key="8">
    <source>
        <dbReference type="ARBA" id="ARBA00023306"/>
    </source>
</evidence>
<evidence type="ECO:0000256" key="1">
    <source>
        <dbReference type="ARBA" id="ARBA00004370"/>
    </source>
</evidence>
<evidence type="ECO:0000313" key="12">
    <source>
        <dbReference type="EMBL" id="OQX04080.1"/>
    </source>
</evidence>
<dbReference type="InterPro" id="IPR045335">
    <property type="entry name" value="FtsQ_C_sf"/>
</dbReference>
<name>A0A1Y1QF19_9GAMM</name>
<dbReference type="STRING" id="1123401.GCA_000621325_00780"/>
<sequence>MATPRRQTVNKRTAPSSGFHLMDVPPRLLKLMAAFVVLLMLLAGVLGVRAMLNNPENLPISKIDLQGDRKFIKDTDLYAVIDKYKQTNLHLLDADALTADLETLPWVRSITLRKAWPDQLIVMVEEQSPVAFWGRERLMNKYGELFVAELPSMRGVFPTLYSPEDNGRKMGERYLNVKEWLKGLPLELSELTEDEGGSWRIKIKEGPEVMIGSENQALRMQRFRVGFQQELAKKLNNIRRVDLRYTNGFAVEWKKSPVGSRDSTDGVAGVSDVKERT</sequence>
<comment type="function">
    <text evidence="9">Essential cell division protein. May link together the upstream cell division proteins, which are predominantly cytoplasmic, with the downstream cell division proteins, which are predominantly periplasmic. May control correct divisome assembly.</text>
</comment>
<dbReference type="GO" id="GO:0005886">
    <property type="term" value="C:plasma membrane"/>
    <property type="evidence" value="ECO:0007669"/>
    <property type="project" value="UniProtKB-SubCell"/>
</dbReference>
<evidence type="ECO:0000256" key="5">
    <source>
        <dbReference type="ARBA" id="ARBA00022692"/>
    </source>
</evidence>
<gene>
    <name evidence="9" type="primary">ftsQ</name>
    <name evidence="12" type="ORF">BWK73_37385</name>
</gene>
<dbReference type="PROSITE" id="PS51779">
    <property type="entry name" value="POTRA"/>
    <property type="match status" value="1"/>
</dbReference>
<keyword evidence="3 9" id="KW-0997">Cell inner membrane</keyword>
<evidence type="ECO:0000256" key="7">
    <source>
        <dbReference type="ARBA" id="ARBA00023136"/>
    </source>
</evidence>
<evidence type="ECO:0000256" key="2">
    <source>
        <dbReference type="ARBA" id="ARBA00022475"/>
    </source>
</evidence>
<dbReference type="InterPro" id="IPR026579">
    <property type="entry name" value="FtsQ"/>
</dbReference>
<evidence type="ECO:0000256" key="4">
    <source>
        <dbReference type="ARBA" id="ARBA00022618"/>
    </source>
</evidence>
<evidence type="ECO:0000256" key="6">
    <source>
        <dbReference type="ARBA" id="ARBA00022989"/>
    </source>
</evidence>
<feature type="transmembrane region" description="Helical" evidence="9">
    <location>
        <begin position="31"/>
        <end position="52"/>
    </location>
</feature>
<keyword evidence="7 9" id="KW-0472">Membrane</keyword>
<keyword evidence="8 9" id="KW-0131">Cell cycle</keyword>
<dbReference type="InterPro" id="IPR005548">
    <property type="entry name" value="Cell_div_FtsQ/DivIB_C"/>
</dbReference>
<keyword evidence="6 9" id="KW-1133">Transmembrane helix</keyword>
<dbReference type="Proteomes" id="UP000192491">
    <property type="component" value="Unassembled WGS sequence"/>
</dbReference>
<dbReference type="AlphaFoldDB" id="A0A1Y1QF19"/>
<reference evidence="12 13" key="1">
    <citation type="submission" date="2017-01" db="EMBL/GenBank/DDBJ databases">
        <title>Novel large sulfur bacteria in the metagenomes of groundwater-fed chemosynthetic microbial mats in the Lake Huron basin.</title>
        <authorList>
            <person name="Sharrar A.M."/>
            <person name="Flood B.E."/>
            <person name="Bailey J.V."/>
            <person name="Jones D.S."/>
            <person name="Biddanda B."/>
            <person name="Ruberg S.A."/>
            <person name="Marcus D.N."/>
            <person name="Dick G.J."/>
        </authorList>
    </citation>
    <scope>NUCLEOTIDE SEQUENCE [LARGE SCALE GENOMIC DNA]</scope>
    <source>
        <strain evidence="12">A8</strain>
    </source>
</reference>
<evidence type="ECO:0000259" key="11">
    <source>
        <dbReference type="PROSITE" id="PS51779"/>
    </source>
</evidence>
<feature type="region of interest" description="Disordered" evidence="10">
    <location>
        <begin position="256"/>
        <end position="277"/>
    </location>
</feature>
<evidence type="ECO:0000256" key="3">
    <source>
        <dbReference type="ARBA" id="ARBA00022519"/>
    </source>
</evidence>
<dbReference type="InterPro" id="IPR013685">
    <property type="entry name" value="POTRA_FtsQ_type"/>
</dbReference>
<evidence type="ECO:0000256" key="10">
    <source>
        <dbReference type="SAM" id="MobiDB-lite"/>
    </source>
</evidence>
<comment type="similarity">
    <text evidence="9">Belongs to the FtsQ/DivIB family. FtsQ subfamily.</text>
</comment>
<dbReference type="Pfam" id="PF03799">
    <property type="entry name" value="FtsQ_DivIB_C"/>
    <property type="match status" value="1"/>
</dbReference>
<comment type="subunit">
    <text evidence="9">Part of a complex composed of FtsB, FtsL and FtsQ.</text>
</comment>
<dbReference type="EMBL" id="MTEJ01000360">
    <property type="protein sequence ID" value="OQX04080.1"/>
    <property type="molecule type" value="Genomic_DNA"/>
</dbReference>
<dbReference type="Gene3D" id="3.40.50.11690">
    <property type="entry name" value="Cell division protein FtsQ/DivIB"/>
    <property type="match status" value="1"/>
</dbReference>
<dbReference type="GO" id="GO:0090529">
    <property type="term" value="P:cell septum assembly"/>
    <property type="evidence" value="ECO:0007669"/>
    <property type="project" value="InterPro"/>
</dbReference>
<accession>A0A1Y1QF19</accession>
<comment type="caution">
    <text evidence="12">The sequence shown here is derived from an EMBL/GenBank/DDBJ whole genome shotgun (WGS) entry which is preliminary data.</text>
</comment>
<feature type="domain" description="POTRA" evidence="11">
    <location>
        <begin position="58"/>
        <end position="127"/>
    </location>
</feature>
<dbReference type="HAMAP" id="MF_00911">
    <property type="entry name" value="FtsQ_subfam"/>
    <property type="match status" value="1"/>
</dbReference>
<dbReference type="GO" id="GO:0043093">
    <property type="term" value="P:FtsZ-dependent cytokinesis"/>
    <property type="evidence" value="ECO:0007669"/>
    <property type="project" value="UniProtKB-UniRule"/>
</dbReference>
<dbReference type="InterPro" id="IPR034746">
    <property type="entry name" value="POTRA"/>
</dbReference>
<keyword evidence="4 9" id="KW-0132">Cell division</keyword>
<comment type="subcellular location">
    <subcellularLocation>
        <location evidence="9">Cell inner membrane</location>
        <topology evidence="9">Single-pass type II membrane protein</topology>
    </subcellularLocation>
    <subcellularLocation>
        <location evidence="1">Membrane</location>
    </subcellularLocation>
    <text evidence="9">Localizes to the division septum.</text>
</comment>
<dbReference type="Pfam" id="PF08478">
    <property type="entry name" value="POTRA_1"/>
    <property type="match status" value="1"/>
</dbReference>
<dbReference type="PANTHER" id="PTHR35851:SF1">
    <property type="entry name" value="CELL DIVISION PROTEIN FTSQ"/>
    <property type="match status" value="1"/>
</dbReference>
<evidence type="ECO:0000256" key="9">
    <source>
        <dbReference type="HAMAP-Rule" id="MF_00911"/>
    </source>
</evidence>
<dbReference type="GO" id="GO:0032153">
    <property type="term" value="C:cell division site"/>
    <property type="evidence" value="ECO:0007669"/>
    <property type="project" value="UniProtKB-UniRule"/>
</dbReference>
<evidence type="ECO:0000313" key="13">
    <source>
        <dbReference type="Proteomes" id="UP000192491"/>
    </source>
</evidence>
<keyword evidence="5 9" id="KW-0812">Transmembrane</keyword>
<keyword evidence="2 9" id="KW-1003">Cell membrane</keyword>
<proteinExistence type="inferred from homology"/>
<protein>
    <recommendedName>
        <fullName evidence="9">Cell division protein FtsQ</fullName>
    </recommendedName>
</protein>
<dbReference type="PANTHER" id="PTHR35851">
    <property type="entry name" value="CELL DIVISION PROTEIN FTSQ"/>
    <property type="match status" value="1"/>
</dbReference>
<dbReference type="Gene3D" id="3.10.20.310">
    <property type="entry name" value="membrane protein fhac"/>
    <property type="match status" value="1"/>
</dbReference>
<organism evidence="12 13">
    <name type="scientific">Thiothrix lacustris</name>
    <dbReference type="NCBI Taxonomy" id="525917"/>
    <lineage>
        <taxon>Bacteria</taxon>
        <taxon>Pseudomonadati</taxon>
        <taxon>Pseudomonadota</taxon>
        <taxon>Gammaproteobacteria</taxon>
        <taxon>Thiotrichales</taxon>
        <taxon>Thiotrichaceae</taxon>
        <taxon>Thiothrix</taxon>
    </lineage>
</organism>